<dbReference type="InterPro" id="IPR007239">
    <property type="entry name" value="Atg5"/>
</dbReference>
<evidence type="ECO:0000256" key="6">
    <source>
        <dbReference type="RuleBase" id="RU361202"/>
    </source>
</evidence>
<evidence type="ECO:0000256" key="5">
    <source>
        <dbReference type="ARBA" id="ARBA00023006"/>
    </source>
</evidence>
<keyword evidence="6" id="KW-0813">Transport</keyword>
<evidence type="ECO:0000256" key="2">
    <source>
        <dbReference type="ARBA" id="ARBA00006910"/>
    </source>
</evidence>
<evidence type="ECO:0000256" key="1">
    <source>
        <dbReference type="ARBA" id="ARBA00004623"/>
    </source>
</evidence>
<keyword evidence="3 6" id="KW-1017">Isopeptide bond</keyword>
<dbReference type="VEuPathDB" id="FungiDB:YALI1_E29192g"/>
<dbReference type="GO" id="GO:0061908">
    <property type="term" value="C:phagophore"/>
    <property type="evidence" value="ECO:0007669"/>
    <property type="project" value="TreeGrafter"/>
</dbReference>
<evidence type="ECO:0000313" key="12">
    <source>
        <dbReference type="Proteomes" id="UP000256601"/>
    </source>
</evidence>
<dbReference type="InterPro" id="IPR048318">
    <property type="entry name" value="ATG5_UblB"/>
</dbReference>
<dbReference type="GO" id="GO:0005776">
    <property type="term" value="C:autophagosome"/>
    <property type="evidence" value="ECO:0007669"/>
    <property type="project" value="TreeGrafter"/>
</dbReference>
<keyword evidence="5 6" id="KW-0072">Autophagy</keyword>
<comment type="subcellular location">
    <subcellularLocation>
        <location evidence="1 6">Preautophagosomal structure membrane</location>
        <topology evidence="1 6">Peripheral membrane protein</topology>
    </subcellularLocation>
</comment>
<dbReference type="GO" id="GO:0044233">
    <property type="term" value="C:mitochondria-associated endoplasmic reticulum membrane contact site"/>
    <property type="evidence" value="ECO:0007669"/>
    <property type="project" value="TreeGrafter"/>
</dbReference>
<dbReference type="Gene3D" id="1.10.246.190">
    <property type="entry name" value="Autophagy protein Apg5, helix rich domain"/>
    <property type="match status" value="1"/>
</dbReference>
<dbReference type="PANTHER" id="PTHR13040:SF2">
    <property type="entry name" value="AUTOPHAGY PROTEIN 5"/>
    <property type="match status" value="1"/>
</dbReference>
<reference evidence="9 11" key="1">
    <citation type="journal article" date="2016" name="PLoS ONE">
        <title>Sequence Assembly of Yarrowia lipolytica Strain W29/CLIB89 Shows Transposable Element Diversity.</title>
        <authorList>
            <person name="Magnan C."/>
            <person name="Yu J."/>
            <person name="Chang I."/>
            <person name="Jahn E."/>
            <person name="Kanomata Y."/>
            <person name="Wu J."/>
            <person name="Zeller M."/>
            <person name="Oakes M."/>
            <person name="Baldi P."/>
            <person name="Sandmeyer S."/>
        </authorList>
    </citation>
    <scope>NUCLEOTIDE SEQUENCE [LARGE SCALE GENOMIC DNA]</scope>
    <source>
        <strain evidence="9">CLIB89</strain>
        <strain evidence="11">CLIB89(W29)</strain>
    </source>
</reference>
<dbReference type="GO" id="GO:0000422">
    <property type="term" value="P:autophagy of mitochondrion"/>
    <property type="evidence" value="ECO:0007669"/>
    <property type="project" value="TreeGrafter"/>
</dbReference>
<evidence type="ECO:0000313" key="9">
    <source>
        <dbReference type="EMBL" id="AOW05917.1"/>
    </source>
</evidence>
<dbReference type="EMBL" id="KZ857324">
    <property type="protein sequence ID" value="RDW29246.1"/>
    <property type="molecule type" value="Genomic_DNA"/>
</dbReference>
<feature type="domain" description="Autophagy protein ATG5 alpha-helical bundle region" evidence="8">
    <location>
        <begin position="102"/>
        <end position="158"/>
    </location>
</feature>
<comment type="subunit">
    <text evidence="6">Conjugated with ATG12.</text>
</comment>
<dbReference type="VEuPathDB" id="FungiDB:YALI0_E24519g"/>
<evidence type="ECO:0000256" key="3">
    <source>
        <dbReference type="ARBA" id="ARBA00022499"/>
    </source>
</evidence>
<accession>A0A1D8NJW0</accession>
<dbReference type="EMBL" id="CP017557">
    <property type="protein sequence ID" value="AOW05917.1"/>
    <property type="molecule type" value="Genomic_DNA"/>
</dbReference>
<dbReference type="GO" id="GO:0034274">
    <property type="term" value="C:Atg12-Atg5-Atg16 complex"/>
    <property type="evidence" value="ECO:0007669"/>
    <property type="project" value="TreeGrafter"/>
</dbReference>
<dbReference type="Proteomes" id="UP000182444">
    <property type="component" value="Chromosome 1E"/>
</dbReference>
<evidence type="ECO:0000256" key="4">
    <source>
        <dbReference type="ARBA" id="ARBA00022843"/>
    </source>
</evidence>
<protein>
    <recommendedName>
        <fullName evidence="6">Autophagy protein 5</fullName>
    </recommendedName>
</protein>
<sequence>MGDKRGLVLDETATYGTVDRLTGWFRNVCIQLPEGTLLVLCCCAVEQRIGVTTFSIGLSYDLLTGLDPSNPDTVQSPWILTLQVDQKEEYPKGLLLRIPTKQTLKDYWIHQLKEACVSRDGNANRVMSLSNANSQKMWDSLVSHDFKTFWSIMTTILPREKDSGAIRSLPIKVYLPMSNQCIAAIVKPETDDGKLTTIGQSLHSHLPTFFPSETKPVVARAVVHGVEVPLNAVLANLYYMAMYPDGFLHISLVMIN</sequence>
<dbReference type="InterPro" id="IPR048940">
    <property type="entry name" value="ATG5_HBR"/>
</dbReference>
<evidence type="ECO:0000313" key="11">
    <source>
        <dbReference type="Proteomes" id="UP000182444"/>
    </source>
</evidence>
<keyword evidence="4 6" id="KW-0832">Ubl conjugation</keyword>
<comment type="function">
    <text evidence="6">Involved in cytoplasm to vacuole transport (Cvt) and autophagic vesicle formation.</text>
</comment>
<dbReference type="GO" id="GO:0006995">
    <property type="term" value="P:cellular response to nitrogen starvation"/>
    <property type="evidence" value="ECO:0007669"/>
    <property type="project" value="TreeGrafter"/>
</dbReference>
<dbReference type="OMA" id="SIQKAVW"/>
<dbReference type="Pfam" id="PF20637">
    <property type="entry name" value="ATG5_HBR"/>
    <property type="match status" value="1"/>
</dbReference>
<dbReference type="GO" id="GO:0019776">
    <property type="term" value="F:Atg8-family ligase activity"/>
    <property type="evidence" value="ECO:0007669"/>
    <property type="project" value="TreeGrafter"/>
</dbReference>
<organism evidence="9 11">
    <name type="scientific">Yarrowia lipolytica</name>
    <name type="common">Candida lipolytica</name>
    <dbReference type="NCBI Taxonomy" id="4952"/>
    <lineage>
        <taxon>Eukaryota</taxon>
        <taxon>Fungi</taxon>
        <taxon>Dikarya</taxon>
        <taxon>Ascomycota</taxon>
        <taxon>Saccharomycotina</taxon>
        <taxon>Dipodascomycetes</taxon>
        <taxon>Dipodascales</taxon>
        <taxon>Dipodascales incertae sedis</taxon>
        <taxon>Yarrowia</taxon>
    </lineage>
</organism>
<evidence type="ECO:0000259" key="7">
    <source>
        <dbReference type="Pfam" id="PF04106"/>
    </source>
</evidence>
<comment type="similarity">
    <text evidence="2 6">Belongs to the ATG5 family.</text>
</comment>
<dbReference type="GO" id="GO:0034727">
    <property type="term" value="P:piecemeal microautophagy of the nucleus"/>
    <property type="evidence" value="ECO:0007669"/>
    <property type="project" value="TreeGrafter"/>
</dbReference>
<feature type="domain" description="Autophagy protein ATG5 UblB" evidence="7">
    <location>
        <begin position="169"/>
        <end position="252"/>
    </location>
</feature>
<dbReference type="Pfam" id="PF04106">
    <property type="entry name" value="ATG5_UblB"/>
    <property type="match status" value="1"/>
</dbReference>
<dbReference type="Gene3D" id="3.10.20.90">
    <property type="entry name" value="Phosphatidylinositol 3-kinase Catalytic Subunit, Chain A, domain 1"/>
    <property type="match status" value="1"/>
</dbReference>
<dbReference type="eggNOG" id="KOG2976">
    <property type="taxonomic scope" value="Eukaryota"/>
</dbReference>
<proteinExistence type="inferred from homology"/>
<evidence type="ECO:0000259" key="8">
    <source>
        <dbReference type="Pfam" id="PF20637"/>
    </source>
</evidence>
<reference evidence="10 12" key="2">
    <citation type="submission" date="2018-07" db="EMBL/GenBank/DDBJ databases">
        <title>Draft Genome Assemblies for Five Robust Yarrowia lipolytica Strains Exhibiting High Lipid Production and Pentose Sugar Utilization and Sugar Alcohol Secretion from Undetoxified Lignocellulosic Biomass Hydrolysates.</title>
        <authorList>
            <consortium name="DOE Joint Genome Institute"/>
            <person name="Walker C."/>
            <person name="Ryu S."/>
            <person name="Na H."/>
            <person name="Zane M."/>
            <person name="LaButti K."/>
            <person name="Lipzen A."/>
            <person name="Haridas S."/>
            <person name="Barry K."/>
            <person name="Grigoriev I.V."/>
            <person name="Quarterman J."/>
            <person name="Slininger P."/>
            <person name="Dien B."/>
            <person name="Trinh C.T."/>
        </authorList>
    </citation>
    <scope>NUCLEOTIDE SEQUENCE [LARGE SCALE GENOMIC DNA]</scope>
    <source>
        <strain evidence="10 12">YB392</strain>
    </source>
</reference>
<dbReference type="SMR" id="A0A1D8NJW0"/>
<keyword evidence="6" id="KW-0472">Membrane</keyword>
<dbReference type="KEGG" id="yli:2912552"/>
<name>A0A1D8NJW0_YARLL</name>
<dbReference type="InterPro" id="IPR042526">
    <property type="entry name" value="Atg5_HR"/>
</dbReference>
<gene>
    <name evidence="10" type="ORF">B0I71DRAFT_156200</name>
    <name evidence="9" type="ORF">YALI1_E29192g</name>
</gene>
<dbReference type="Proteomes" id="UP000256601">
    <property type="component" value="Unassembled WGS sequence"/>
</dbReference>
<evidence type="ECO:0000313" key="10">
    <source>
        <dbReference type="EMBL" id="RDW29246.1"/>
    </source>
</evidence>
<dbReference type="GeneID" id="2912552"/>
<dbReference type="GO" id="GO:0034045">
    <property type="term" value="C:phagophore assembly site membrane"/>
    <property type="evidence" value="ECO:0007669"/>
    <property type="project" value="UniProtKB-SubCell"/>
</dbReference>
<dbReference type="AlphaFoldDB" id="A0A1D8NJW0"/>
<dbReference type="PANTHER" id="PTHR13040">
    <property type="entry name" value="AUTOPHAGY PROTEIN 5"/>
    <property type="match status" value="1"/>
</dbReference>